<feature type="domain" description="LicD/FKTN/FKRP nucleotidyltransferase" evidence="1">
    <location>
        <begin position="35"/>
        <end position="251"/>
    </location>
</feature>
<dbReference type="PANTHER" id="PTHR43404">
    <property type="entry name" value="LIPOPOLYSACCHARIDE CHOLINEPHOSPHOTRANSFERASE LICD"/>
    <property type="match status" value="1"/>
</dbReference>
<dbReference type="InterPro" id="IPR052942">
    <property type="entry name" value="LPS_cholinephosphotransferase"/>
</dbReference>
<organism evidence="2 3">
    <name type="scientific">Peptostreptococcus russellii</name>
    <dbReference type="NCBI Taxonomy" id="215200"/>
    <lineage>
        <taxon>Bacteria</taxon>
        <taxon>Bacillati</taxon>
        <taxon>Bacillota</taxon>
        <taxon>Clostridia</taxon>
        <taxon>Peptostreptococcales</taxon>
        <taxon>Peptostreptococcaceae</taxon>
        <taxon>Peptostreptococcus</taxon>
    </lineage>
</organism>
<dbReference type="GO" id="GO:0016740">
    <property type="term" value="F:transferase activity"/>
    <property type="evidence" value="ECO:0007669"/>
    <property type="project" value="UniProtKB-KW"/>
</dbReference>
<evidence type="ECO:0000313" key="2">
    <source>
        <dbReference type="EMBL" id="SEN76669.1"/>
    </source>
</evidence>
<reference evidence="2 3" key="1">
    <citation type="submission" date="2016-10" db="EMBL/GenBank/DDBJ databases">
        <authorList>
            <person name="de Groot N.N."/>
        </authorList>
    </citation>
    <scope>NUCLEOTIDE SEQUENCE [LARGE SCALE GENOMIC DNA]</scope>
    <source>
        <strain evidence="2 3">Calf135</strain>
    </source>
</reference>
<name>A0A1H8J7K5_9FIRM</name>
<evidence type="ECO:0000313" key="3">
    <source>
        <dbReference type="Proteomes" id="UP000199512"/>
    </source>
</evidence>
<gene>
    <name evidence="2" type="ORF">SAMN05216454_11147</name>
</gene>
<dbReference type="STRING" id="215200.SAMN05216454_11147"/>
<evidence type="ECO:0000259" key="1">
    <source>
        <dbReference type="Pfam" id="PF04991"/>
    </source>
</evidence>
<dbReference type="InterPro" id="IPR007074">
    <property type="entry name" value="LicD/FKTN/FKRP_NTP_transf"/>
</dbReference>
<keyword evidence="2" id="KW-0808">Transferase</keyword>
<dbReference type="EMBL" id="FODF01000011">
    <property type="protein sequence ID" value="SEN76669.1"/>
    <property type="molecule type" value="Genomic_DNA"/>
</dbReference>
<dbReference type="Pfam" id="PF04991">
    <property type="entry name" value="LicD"/>
    <property type="match status" value="1"/>
</dbReference>
<proteinExistence type="predicted"/>
<dbReference type="Proteomes" id="UP000199512">
    <property type="component" value="Unassembled WGS sequence"/>
</dbReference>
<dbReference type="GO" id="GO:0009100">
    <property type="term" value="P:glycoprotein metabolic process"/>
    <property type="evidence" value="ECO:0007669"/>
    <property type="project" value="UniProtKB-ARBA"/>
</dbReference>
<dbReference type="PANTHER" id="PTHR43404:SF2">
    <property type="entry name" value="LIPOPOLYSACCHARIDE CHOLINEPHOSPHOTRANSFERASE LICD"/>
    <property type="match status" value="1"/>
</dbReference>
<dbReference type="OrthoDB" id="9786100at2"/>
<dbReference type="RefSeq" id="WP_091975852.1">
    <property type="nucleotide sequence ID" value="NZ_CAUWDX010000003.1"/>
</dbReference>
<sequence>MFKDNVENIIDSEETDLRKLQLVILEIMKVIDEMCRANNIEYWIDSGTLLGSVRHGGFIPWDDDCDICMKREDYEKFEKIAGTNLPEGLFYDSKYTVNRCQKEVNIQPSFAKIYYLGHFKGYERASGEKCMGTFVDIFPCDSVNEKMLNKKWCKALNRISYFRKTRPSKFRDHIKLFLQNIKVENIWIDYCKRAKEKKLTDSIVYGVDTPFMDNRWRHRNEVVFPLKEYDFEGYKFYGPSDYDTYLKKYYGDYMSFPPEEERVPHIIDLEL</sequence>
<dbReference type="AlphaFoldDB" id="A0A1H8J7K5"/>
<keyword evidence="3" id="KW-1185">Reference proteome</keyword>
<accession>A0A1H8J7K5</accession>
<protein>
    <submittedName>
        <fullName evidence="2">Lipopolysaccharide cholinephosphotransferase</fullName>
    </submittedName>
</protein>